<dbReference type="Proteomes" id="UP001066276">
    <property type="component" value="Chromosome 9"/>
</dbReference>
<evidence type="ECO:0000256" key="1">
    <source>
        <dbReference type="ARBA" id="ARBA00004606"/>
    </source>
</evidence>
<name>A0AAV7N0B4_PLEWA</name>
<dbReference type="Gene3D" id="3.90.550.10">
    <property type="entry name" value="Spore Coat Polysaccharide Biosynthesis Protein SpsA, Chain A"/>
    <property type="match status" value="1"/>
</dbReference>
<keyword evidence="14" id="KW-0464">Manganese</keyword>
<organism evidence="16 17">
    <name type="scientific">Pleurodeles waltl</name>
    <name type="common">Iberian ribbed newt</name>
    <dbReference type="NCBI Taxonomy" id="8319"/>
    <lineage>
        <taxon>Eukaryota</taxon>
        <taxon>Metazoa</taxon>
        <taxon>Chordata</taxon>
        <taxon>Craniata</taxon>
        <taxon>Vertebrata</taxon>
        <taxon>Euteleostomi</taxon>
        <taxon>Amphibia</taxon>
        <taxon>Batrachia</taxon>
        <taxon>Caudata</taxon>
        <taxon>Salamandroidea</taxon>
        <taxon>Salamandridae</taxon>
        <taxon>Pleurodelinae</taxon>
        <taxon>Pleurodeles</taxon>
    </lineage>
</organism>
<accession>A0AAV7N0B4</accession>
<dbReference type="AlphaFoldDB" id="A0AAV7N0B4"/>
<comment type="pathway">
    <text evidence="14">Protein modification; protein glycosylation.</text>
</comment>
<feature type="glycosylation site" description="N-linked (GlcNAc...) asparagine" evidence="13">
    <location>
        <position position="274"/>
    </location>
</feature>
<keyword evidence="6 14" id="KW-0735">Signal-anchor</keyword>
<keyword evidence="14" id="KW-0333">Golgi apparatus</keyword>
<evidence type="ECO:0000256" key="11">
    <source>
        <dbReference type="PIRSR" id="PIRSR605027-1"/>
    </source>
</evidence>
<keyword evidence="4 14" id="KW-0808">Transferase</keyword>
<dbReference type="EMBL" id="JANPWB010000013">
    <property type="protein sequence ID" value="KAJ1109441.1"/>
    <property type="molecule type" value="Genomic_DNA"/>
</dbReference>
<keyword evidence="7" id="KW-1133">Transmembrane helix</keyword>
<evidence type="ECO:0000313" key="17">
    <source>
        <dbReference type="Proteomes" id="UP001066276"/>
    </source>
</evidence>
<feature type="compositionally biased region" description="Low complexity" evidence="15">
    <location>
        <begin position="131"/>
        <end position="142"/>
    </location>
</feature>
<protein>
    <recommendedName>
        <fullName evidence="3 14">Galactosylgalactosylxylosylprotein 3-beta-glucuronosyltransferase</fullName>
        <ecNumber evidence="3 14">2.4.1.135</ecNumber>
    </recommendedName>
</protein>
<evidence type="ECO:0000256" key="2">
    <source>
        <dbReference type="ARBA" id="ARBA00007706"/>
    </source>
</evidence>
<feature type="region of interest" description="Disordered" evidence="15">
    <location>
        <begin position="34"/>
        <end position="70"/>
    </location>
</feature>
<keyword evidence="9 13" id="KW-0325">Glycoprotein</keyword>
<comment type="subcellular location">
    <subcellularLocation>
        <location evidence="14">Golgi apparatus membrane</location>
        <topology evidence="14">Single-pass type II membrane protein</topology>
    </subcellularLocation>
    <subcellularLocation>
        <location evidence="1">Membrane</location>
        <topology evidence="1">Single-pass type II membrane protein</topology>
    </subcellularLocation>
</comment>
<evidence type="ECO:0000256" key="6">
    <source>
        <dbReference type="ARBA" id="ARBA00022968"/>
    </source>
</evidence>
<evidence type="ECO:0000256" key="7">
    <source>
        <dbReference type="ARBA" id="ARBA00022989"/>
    </source>
</evidence>
<proteinExistence type="inferred from homology"/>
<dbReference type="PANTHER" id="PTHR10896:SF50">
    <property type="entry name" value="GALACTOSYLGALACTOSYLXYLOSYLPROTEIN 3-BETA-GLUCURONOSYLTRANSFERASE P"/>
    <property type="match status" value="1"/>
</dbReference>
<gene>
    <name evidence="16" type="ORF">NDU88_006802</name>
</gene>
<dbReference type="GO" id="GO:0005975">
    <property type="term" value="P:carbohydrate metabolic process"/>
    <property type="evidence" value="ECO:0007669"/>
    <property type="project" value="TreeGrafter"/>
</dbReference>
<dbReference type="GO" id="GO:0050650">
    <property type="term" value="P:chondroitin sulfate proteoglycan biosynthetic process"/>
    <property type="evidence" value="ECO:0007669"/>
    <property type="project" value="TreeGrafter"/>
</dbReference>
<evidence type="ECO:0000256" key="14">
    <source>
        <dbReference type="RuleBase" id="RU363127"/>
    </source>
</evidence>
<dbReference type="GO" id="GO:0046872">
    <property type="term" value="F:metal ion binding"/>
    <property type="evidence" value="ECO:0007669"/>
    <property type="project" value="UniProtKB-KW"/>
</dbReference>
<comment type="similarity">
    <text evidence="2 14">Belongs to the glycosyltransferase 43 family.</text>
</comment>
<evidence type="ECO:0000256" key="5">
    <source>
        <dbReference type="ARBA" id="ARBA00022692"/>
    </source>
</evidence>
<dbReference type="GO" id="GO:0000139">
    <property type="term" value="C:Golgi membrane"/>
    <property type="evidence" value="ECO:0007669"/>
    <property type="project" value="UniProtKB-SubCell"/>
</dbReference>
<dbReference type="Pfam" id="PF03360">
    <property type="entry name" value="Glyco_transf_43"/>
    <property type="match status" value="1"/>
</dbReference>
<evidence type="ECO:0000256" key="10">
    <source>
        <dbReference type="ARBA" id="ARBA00047979"/>
    </source>
</evidence>
<sequence length="281" mass="29896">MGCRGGESDPSPQRDSIRVAERCAALCRSNHVWAPGAQQGIPRADAPDGAGTPAVQPPQLPGRPLSRGPQCTQAVPGPVTIFQHHGGAAVISPGADWPAQGEAGPSRETSPAGRRAPVRPQSVLTHSAGRPARPSPAAATPLPAMRRERALHSGAIHGTRVLPIADASRLPATLSCGAYMRHTQKVSVWPVAFAGGLRYESVDVDTFGKVKGWKVKYDLQRAFAIDMAGFAVNLNLIIKKHNAWFPEQGYSGKMESRFLEGLAVMEDLEPKASNCTKVRTL</sequence>
<evidence type="ECO:0000313" key="16">
    <source>
        <dbReference type="EMBL" id="KAJ1109441.1"/>
    </source>
</evidence>
<evidence type="ECO:0000256" key="15">
    <source>
        <dbReference type="SAM" id="MobiDB-lite"/>
    </source>
</evidence>
<comment type="caution">
    <text evidence="16">The sequence shown here is derived from an EMBL/GenBank/DDBJ whole genome shotgun (WGS) entry which is preliminary data.</text>
</comment>
<feature type="active site" description="Proton donor/acceptor" evidence="11">
    <location>
        <position position="255"/>
    </location>
</feature>
<keyword evidence="17" id="KW-1185">Reference proteome</keyword>
<evidence type="ECO:0000256" key="12">
    <source>
        <dbReference type="PIRSR" id="PIRSR605027-4"/>
    </source>
</evidence>
<dbReference type="InterPro" id="IPR029044">
    <property type="entry name" value="Nucleotide-diphossugar_trans"/>
</dbReference>
<dbReference type="EC" id="2.4.1.135" evidence="3 14"/>
<keyword evidence="14" id="KW-0479">Metal-binding</keyword>
<keyword evidence="5" id="KW-0812">Transmembrane</keyword>
<evidence type="ECO:0000256" key="8">
    <source>
        <dbReference type="ARBA" id="ARBA00023136"/>
    </source>
</evidence>
<dbReference type="SUPFAM" id="SSF53448">
    <property type="entry name" value="Nucleotide-diphospho-sugar transferases"/>
    <property type="match status" value="1"/>
</dbReference>
<keyword evidence="8" id="KW-0472">Membrane</keyword>
<evidence type="ECO:0000256" key="3">
    <source>
        <dbReference type="ARBA" id="ARBA00012641"/>
    </source>
</evidence>
<reference evidence="16" key="1">
    <citation type="journal article" date="2022" name="bioRxiv">
        <title>Sequencing and chromosome-scale assembly of the giantPleurodeles waltlgenome.</title>
        <authorList>
            <person name="Brown T."/>
            <person name="Elewa A."/>
            <person name="Iarovenko S."/>
            <person name="Subramanian E."/>
            <person name="Araus A.J."/>
            <person name="Petzold A."/>
            <person name="Susuki M."/>
            <person name="Suzuki K.-i.T."/>
            <person name="Hayashi T."/>
            <person name="Toyoda A."/>
            <person name="Oliveira C."/>
            <person name="Osipova E."/>
            <person name="Leigh N.D."/>
            <person name="Simon A."/>
            <person name="Yun M.H."/>
        </authorList>
    </citation>
    <scope>NUCLEOTIDE SEQUENCE</scope>
    <source>
        <strain evidence="16">20211129_DDA</strain>
        <tissue evidence="16">Liver</tissue>
    </source>
</reference>
<dbReference type="InterPro" id="IPR005027">
    <property type="entry name" value="Glyco_trans_43"/>
</dbReference>
<comment type="cofactor">
    <cofactor evidence="14">
        <name>Mn(2+)</name>
        <dbReference type="ChEBI" id="CHEBI:29035"/>
    </cofactor>
</comment>
<feature type="site" description="Interaction with galactose moiety of substrate glycoprotein" evidence="12">
    <location>
        <position position="200"/>
    </location>
</feature>
<comment type="catalytic activity">
    <reaction evidence="10 14">
        <text>3-O-(beta-D-galactosyl-(1-&gt;3)-beta-D-galactosyl-(1-&gt;4)-beta-D-xylosyl)-L-seryl-[protein] + UDP-alpha-D-glucuronate = 3-O-(beta-D-GlcA-(1-&gt;3)-beta-D-Gal-(1-&gt;3)-beta-D-Gal-(1-&gt;4)-beta-D-Xyl)-L-seryl-[protein] + UDP + H(+)</text>
        <dbReference type="Rhea" id="RHEA:24168"/>
        <dbReference type="Rhea" id="RHEA-COMP:12571"/>
        <dbReference type="Rhea" id="RHEA-COMP:12573"/>
        <dbReference type="ChEBI" id="CHEBI:15378"/>
        <dbReference type="ChEBI" id="CHEBI:58052"/>
        <dbReference type="ChEBI" id="CHEBI:58223"/>
        <dbReference type="ChEBI" id="CHEBI:132090"/>
        <dbReference type="ChEBI" id="CHEBI:132093"/>
        <dbReference type="EC" id="2.4.1.135"/>
    </reaction>
</comment>
<feature type="region of interest" description="Disordered" evidence="15">
    <location>
        <begin position="91"/>
        <end position="142"/>
    </location>
</feature>
<evidence type="ECO:0000256" key="13">
    <source>
        <dbReference type="PIRSR" id="PIRSR605027-6"/>
    </source>
</evidence>
<dbReference type="GO" id="GO:0015018">
    <property type="term" value="F:galactosylgalactosylxylosylprotein 3-beta-glucuronosyltransferase activity"/>
    <property type="evidence" value="ECO:0007669"/>
    <property type="project" value="UniProtKB-UniRule"/>
</dbReference>
<dbReference type="PANTHER" id="PTHR10896">
    <property type="entry name" value="GALACTOSYLGALACTOSYLXYLOSYLPROTEIN 3-BETA-GLUCURONOSYLTRANSFERASE BETA-1,3-GLUCURONYLTRANSFERASE"/>
    <property type="match status" value="1"/>
</dbReference>
<evidence type="ECO:0000256" key="4">
    <source>
        <dbReference type="ARBA" id="ARBA00022679"/>
    </source>
</evidence>
<evidence type="ECO:0000256" key="9">
    <source>
        <dbReference type="ARBA" id="ARBA00023180"/>
    </source>
</evidence>